<name>A0ABZ2BSE3_9RHOB</name>
<organism evidence="2 3">
    <name type="scientific">Roseobacter fucihabitans</name>
    <dbReference type="NCBI Taxonomy" id="1537242"/>
    <lineage>
        <taxon>Bacteria</taxon>
        <taxon>Pseudomonadati</taxon>
        <taxon>Pseudomonadota</taxon>
        <taxon>Alphaproteobacteria</taxon>
        <taxon>Rhodobacterales</taxon>
        <taxon>Roseobacteraceae</taxon>
        <taxon>Roseobacter</taxon>
    </lineage>
</organism>
<dbReference type="PANTHER" id="PTHR43130">
    <property type="entry name" value="ARAC-FAMILY TRANSCRIPTIONAL REGULATOR"/>
    <property type="match status" value="1"/>
</dbReference>
<accession>A0ABZ2BSE3</accession>
<dbReference type="CDD" id="cd03137">
    <property type="entry name" value="GATase1_AraC_1"/>
    <property type="match status" value="1"/>
</dbReference>
<dbReference type="InterPro" id="IPR029062">
    <property type="entry name" value="Class_I_gatase-like"/>
</dbReference>
<reference evidence="3" key="2">
    <citation type="submission" date="2024-01" db="EMBL/GenBank/DDBJ databases">
        <title>Roseobacter fucihabitans sp. nov., isolated from the brown alga Fucus spiralis.</title>
        <authorList>
            <person name="Hahnke S."/>
            <person name="Berger M."/>
            <person name="Schlingloff A."/>
            <person name="Athale I."/>
            <person name="Neumann-Schaal M."/>
            <person name="Adenaya A."/>
            <person name="Poehlein A."/>
            <person name="Daniel R."/>
            <person name="Pertersen J."/>
            <person name="Brinkhoff T."/>
        </authorList>
    </citation>
    <scope>NUCLEOTIDE SEQUENCE [LARGE SCALE GENOMIC DNA]</scope>
    <source>
        <strain evidence="3">B14</strain>
    </source>
</reference>
<proteinExistence type="predicted"/>
<dbReference type="EMBL" id="CP143423">
    <property type="protein sequence ID" value="WVX48338.1"/>
    <property type="molecule type" value="Genomic_DNA"/>
</dbReference>
<sequence length="190" mass="19879">MNGVNDIVSAKNANQRQMVIVLFDGANALGVAGPGNVFARANQLMPGSYDVVYAGLNSQPVQAECGLQITGLTPLAEINHPIDTIIVSGGSEEGLFTAGSDGKLVLWLQQRRKTTRRIGSVCTGAFVLAASGLADDRPIVSHWASCDLLATLFPRVRVVPEALYINDGDIFSSAGVAAGIDLALALVEDD</sequence>
<evidence type="ECO:0000313" key="3">
    <source>
        <dbReference type="Proteomes" id="UP001318682"/>
    </source>
</evidence>
<dbReference type="Gene3D" id="3.40.50.880">
    <property type="match status" value="1"/>
</dbReference>
<feature type="domain" description="DJ-1/PfpI" evidence="1">
    <location>
        <begin position="18"/>
        <end position="188"/>
    </location>
</feature>
<evidence type="ECO:0000313" key="2">
    <source>
        <dbReference type="EMBL" id="WVX48338.1"/>
    </source>
</evidence>
<dbReference type="PANTHER" id="PTHR43130:SF3">
    <property type="entry name" value="HTH-TYPE TRANSCRIPTIONAL REGULATOR RV1931C"/>
    <property type="match status" value="1"/>
</dbReference>
<dbReference type="Pfam" id="PF01965">
    <property type="entry name" value="DJ-1_PfpI"/>
    <property type="match status" value="1"/>
</dbReference>
<dbReference type="InterPro" id="IPR002818">
    <property type="entry name" value="DJ-1/PfpI"/>
</dbReference>
<evidence type="ECO:0000259" key="1">
    <source>
        <dbReference type="Pfam" id="PF01965"/>
    </source>
</evidence>
<dbReference type="Proteomes" id="UP001318682">
    <property type="component" value="Chromosome"/>
</dbReference>
<dbReference type="EC" id="4.2.1.103" evidence="2"/>
<keyword evidence="3" id="KW-1185">Reference proteome</keyword>
<dbReference type="SUPFAM" id="SSF52317">
    <property type="entry name" value="Class I glutamine amidotransferase-like"/>
    <property type="match status" value="1"/>
</dbReference>
<dbReference type="RefSeq" id="WP_187431821.1">
    <property type="nucleotide sequence ID" value="NZ_CP143423.1"/>
</dbReference>
<gene>
    <name evidence="2" type="primary">inhA</name>
    <name evidence="2" type="ORF">ROLI_014180</name>
</gene>
<keyword evidence="2" id="KW-0456">Lyase</keyword>
<reference evidence="2 3" key="1">
    <citation type="submission" date="2015-07" db="EMBL/GenBank/DDBJ databases">
        <authorList>
            <person name="Voget S."/>
            <person name="Dogs M."/>
            <person name="Brinkhoff T.H."/>
            <person name="Daniel R."/>
        </authorList>
    </citation>
    <scope>NUCLEOTIDE SEQUENCE [LARGE SCALE GENOMIC DNA]</scope>
    <source>
        <strain evidence="2 3">B14</strain>
    </source>
</reference>
<dbReference type="GO" id="GO:0050549">
    <property type="term" value="F:cyclohexyl-isocyanide hydratase activity"/>
    <property type="evidence" value="ECO:0007669"/>
    <property type="project" value="UniProtKB-EC"/>
</dbReference>
<dbReference type="InterPro" id="IPR052158">
    <property type="entry name" value="INH-QAR"/>
</dbReference>
<protein>
    <submittedName>
        <fullName evidence="2">Isonitrile hydratase</fullName>
        <ecNumber evidence="2">4.2.1.103</ecNumber>
    </submittedName>
</protein>